<evidence type="ECO:0000313" key="1">
    <source>
        <dbReference type="EMBL" id="JAD98463.1"/>
    </source>
</evidence>
<sequence>MCLEVEQVLNRGMVSSGGDK</sequence>
<reference evidence="1" key="1">
    <citation type="submission" date="2014-09" db="EMBL/GenBank/DDBJ databases">
        <authorList>
            <person name="Magalhaes I.L.F."/>
            <person name="Oliveira U."/>
            <person name="Santos F.R."/>
            <person name="Vidigal T.H.D.A."/>
            <person name="Brescovit A.D."/>
            <person name="Santos A.J."/>
        </authorList>
    </citation>
    <scope>NUCLEOTIDE SEQUENCE</scope>
    <source>
        <tissue evidence="1">Shoot tissue taken approximately 20 cm above the soil surface</tissue>
    </source>
</reference>
<organism evidence="1">
    <name type="scientific">Arundo donax</name>
    <name type="common">Giant reed</name>
    <name type="synonym">Donax arundinaceus</name>
    <dbReference type="NCBI Taxonomy" id="35708"/>
    <lineage>
        <taxon>Eukaryota</taxon>
        <taxon>Viridiplantae</taxon>
        <taxon>Streptophyta</taxon>
        <taxon>Embryophyta</taxon>
        <taxon>Tracheophyta</taxon>
        <taxon>Spermatophyta</taxon>
        <taxon>Magnoliopsida</taxon>
        <taxon>Liliopsida</taxon>
        <taxon>Poales</taxon>
        <taxon>Poaceae</taxon>
        <taxon>PACMAD clade</taxon>
        <taxon>Arundinoideae</taxon>
        <taxon>Arundineae</taxon>
        <taxon>Arundo</taxon>
    </lineage>
</organism>
<accession>A0A0A9EHG1</accession>
<dbReference type="AlphaFoldDB" id="A0A0A9EHG1"/>
<dbReference type="EMBL" id="GBRH01199432">
    <property type="protein sequence ID" value="JAD98463.1"/>
    <property type="molecule type" value="Transcribed_RNA"/>
</dbReference>
<reference evidence="1" key="2">
    <citation type="journal article" date="2015" name="Data Brief">
        <title>Shoot transcriptome of the giant reed, Arundo donax.</title>
        <authorList>
            <person name="Barrero R.A."/>
            <person name="Guerrero F.D."/>
            <person name="Moolhuijzen P."/>
            <person name="Goolsby J.A."/>
            <person name="Tidwell J."/>
            <person name="Bellgard S.E."/>
            <person name="Bellgard M.I."/>
        </authorList>
    </citation>
    <scope>NUCLEOTIDE SEQUENCE</scope>
    <source>
        <tissue evidence="1">Shoot tissue taken approximately 20 cm above the soil surface</tissue>
    </source>
</reference>
<proteinExistence type="predicted"/>
<name>A0A0A9EHG1_ARUDO</name>
<protein>
    <submittedName>
        <fullName evidence="1">Uncharacterized protein</fullName>
    </submittedName>
</protein>